<organism evidence="1">
    <name type="scientific">invertebrate metagenome</name>
    <dbReference type="NCBI Taxonomy" id="1711999"/>
    <lineage>
        <taxon>unclassified sequences</taxon>
        <taxon>metagenomes</taxon>
        <taxon>organismal metagenomes</taxon>
    </lineage>
</organism>
<proteinExistence type="predicted"/>
<dbReference type="EMBL" id="NSIT01000349">
    <property type="protein sequence ID" value="PJE77846.1"/>
    <property type="molecule type" value="Genomic_DNA"/>
</dbReference>
<dbReference type="AlphaFoldDB" id="A0A2H9T3P2"/>
<comment type="caution">
    <text evidence="1">The sequence shown here is derived from an EMBL/GenBank/DDBJ whole genome shotgun (WGS) entry which is preliminary data.</text>
</comment>
<gene>
    <name evidence="1" type="ORF">CI610_03226</name>
</gene>
<name>A0A2H9T3P2_9ZZZZ</name>
<sequence>MIVCIACHIDYTTGASNLYTQCSRFLTETSQCSWITYVLDFDKYPSDCRISRKLAMMESIRARFSSLRNDNKHCEMIKYLMNPLSLLLSPYVKIYAIDESVIINIFMVKASGKWTRRRFRASETIEFSNNNRQFHYIFLVVEKIPYIKVIDMTSAAASDGSMLATVKSQLRACFDISQDPSDDAVSCSCW</sequence>
<protein>
    <submittedName>
        <fullName evidence="1">Uncharacterized protein</fullName>
    </submittedName>
</protein>
<reference evidence="1" key="1">
    <citation type="journal article" date="2017" name="Appl. Environ. Microbiol.">
        <title>Molecular characterization of an Endozoicomonas-like organism causing infection in king scallop Pecten maximus L.</title>
        <authorList>
            <person name="Cano I."/>
            <person name="van Aerle R."/>
            <person name="Ross S."/>
            <person name="Verner-Jeffreys D.W."/>
            <person name="Paley R.K."/>
            <person name="Rimmer G."/>
            <person name="Ryder D."/>
            <person name="Hooper P."/>
            <person name="Stone D."/>
            <person name="Feist S.W."/>
        </authorList>
    </citation>
    <scope>NUCLEOTIDE SEQUENCE</scope>
</reference>
<evidence type="ECO:0000313" key="1">
    <source>
        <dbReference type="EMBL" id="PJE77846.1"/>
    </source>
</evidence>
<accession>A0A2H9T3P2</accession>